<feature type="compositionally biased region" description="Basic and acidic residues" evidence="9">
    <location>
        <begin position="59"/>
        <end position="77"/>
    </location>
</feature>
<evidence type="ECO:0000256" key="4">
    <source>
        <dbReference type="ARBA" id="ARBA00022801"/>
    </source>
</evidence>
<evidence type="ECO:0000256" key="8">
    <source>
        <dbReference type="SAM" id="Coils"/>
    </source>
</evidence>
<keyword evidence="6" id="KW-0067">ATP-binding</keyword>
<dbReference type="FunFam" id="3.40.50.300:FF:000637">
    <property type="entry name" value="ATP-dependent RNA helicase DHX37/DHR1"/>
    <property type="match status" value="1"/>
</dbReference>
<dbReference type="Proteomes" id="UP001530293">
    <property type="component" value="Unassembled WGS sequence"/>
</dbReference>
<keyword evidence="3" id="KW-0547">Nucleotide-binding</keyword>
<dbReference type="PROSITE" id="PS00690">
    <property type="entry name" value="DEAH_ATP_HELICASE"/>
    <property type="match status" value="1"/>
</dbReference>
<dbReference type="GO" id="GO:0016787">
    <property type="term" value="F:hydrolase activity"/>
    <property type="evidence" value="ECO:0007669"/>
    <property type="project" value="UniProtKB-KW"/>
</dbReference>
<reference evidence="12 13" key="1">
    <citation type="submission" date="2024-10" db="EMBL/GenBank/DDBJ databases">
        <title>Updated reference genomes for cyclostephanoid diatoms.</title>
        <authorList>
            <person name="Roberts W.R."/>
            <person name="Alverson A.J."/>
        </authorList>
    </citation>
    <scope>NUCLEOTIDE SEQUENCE [LARGE SCALE GENOMIC DNA]</scope>
    <source>
        <strain evidence="12 13">AJA232-27</strain>
    </source>
</reference>
<dbReference type="PROSITE" id="PS51194">
    <property type="entry name" value="HELICASE_CTER"/>
    <property type="match status" value="1"/>
</dbReference>
<keyword evidence="5" id="KW-0347">Helicase</keyword>
<feature type="region of interest" description="Disordered" evidence="9">
    <location>
        <begin position="200"/>
        <end position="226"/>
    </location>
</feature>
<evidence type="ECO:0000259" key="11">
    <source>
        <dbReference type="PROSITE" id="PS51194"/>
    </source>
</evidence>
<sequence length="1518" mass="168154">MRRSKSNPAKYARNYRKISQRHMTGGGDDGSSNSNKGRLDEEAKEKKRLESILLQSEQTWKRGLAEKSGRKDDEKKISSPSVANDNNINSNDECGDGMLSLLSPELRAQFSGMGDNTLLILPSKKKKPKTTQTKALPPLTPEEIKAAKTMYKNTQRKLQQLEHRRQQKELRSGLYKQLEEHTLLHQQKPQHLALTNNEDEVGKSASTAGANNNCNNTSSKNTTTLPTISSQQAQSLLLKSSELGKKQTKKERLKQLRRKEAFGIQLTQEEMDLLYVTYGAPTLESFPGLALVGGGSSIDDANNDGDGERGSVAKKRRKNKVKRKREDDYDDDDDDDDDDQQVEDKKSGSDEFDCAIGWEGEHEQSGSGSTTTELPALHMDAQEKIINHTSSPSIENSAATSINGDETKETKTNFSQMMFASLTSLKTKTDTRNQELATEMAKKQAEDEDRVAKLEAEERKKRKVYVPTEVPTVSTIHLIGKDVIAENADNELNIALGTKKCIAATHIHRPVSIEASRYDLPVSAMEYEIIDAVRSNDCTILCSETGSGKSTQVPQFLYEAGFSTSDWWQQQQLTHGSGECKDKESNPLIIGITQPRRVAAVSTAKRVCYEMGCGDGQSIASNNLVAYQTRYETAGLGPSTRIKFMTDGILLQEIQSDLLLRKYGAIVIDEAHERNLNTDVLLGLLSLALPLRRRAAEEGSLPPLKLVVMSATLRVEDFTNNSRLFPVGEDGVQHKPALVTITGRTHPVSIHHSKVTELDNYEKAAVDKVCKIHRKLPPGGILVFLTGKQEIIRCVNRLKQKLGCQSGKKGNNSDRKECPGEWSDVNQSHGENALDGFRDMDDEEVDGDLFQQEEDDYDIDNLDCLDPVDNNISDYDDDKRPRKVQILPLYSMLSADEQAKVFAPVPDDTRLIVIATNIAETSITIPGIAYVIDSGRQKCRNYHAGTGVASYDVMWISKAAADQRAGRAGRTGPGHCYRLYSSSVYSRYLDEFAIPEVLTRPLEDIVLAMKAMHISNVTSFPFPTAPEQSQINAAVRLLANLGCVDVSRVEDQGGDGMITSLGTAVAKLPLGVRYGKMLLVAAQANVLDYAIVLVAVLSEATPFVDHTEQIAYDDVSKSNMEELKGMGEVDQALQKEKERRREIKSKWMHDGGDILAAMKAVGAYAYAGRGAGGSSEKVACRKFCEENCLHLVVLQRISKMRLHLCKLAKTRLPHAGGVAAETGKYLNFMPPPTRIQECLLRQAIASGLLDNIARRAQPGSLSAEFSGIPRSAYICGNPSLKEPLFIDNNSIMHSNLPEWVCFDSIVRKTKKDGRTIATMQKVTPVDAEWIAGVCHGSNLMQLGAALASPAPRYVKEKDSIQCAVETKFGGHGWEIPPCYVDMFDLLQNQRINNQRMQSSAVIKDDSFRWFARFLLEGKVLPELSSLLPLLNDEPAIITRRKPMKKVVAIVSTLSDAGVDSAAALQKHWAEKDDKFLFKAIKPWVIQDSAEDAKRIWIAAVKSNVKLWRDERSCDKRPR</sequence>
<comment type="catalytic activity">
    <reaction evidence="7">
        <text>ATP + H2O = ADP + phosphate + H(+)</text>
        <dbReference type="Rhea" id="RHEA:13065"/>
        <dbReference type="ChEBI" id="CHEBI:15377"/>
        <dbReference type="ChEBI" id="CHEBI:15378"/>
        <dbReference type="ChEBI" id="CHEBI:30616"/>
        <dbReference type="ChEBI" id="CHEBI:43474"/>
        <dbReference type="ChEBI" id="CHEBI:456216"/>
        <dbReference type="EC" id="3.6.4.13"/>
    </reaction>
</comment>
<evidence type="ECO:0000256" key="3">
    <source>
        <dbReference type="ARBA" id="ARBA00022741"/>
    </source>
</evidence>
<dbReference type="Pfam" id="PF21010">
    <property type="entry name" value="HA2_C"/>
    <property type="match status" value="1"/>
</dbReference>
<protein>
    <recommendedName>
        <fullName evidence="2">RNA helicase</fullName>
        <ecNumber evidence="2">3.6.4.13</ecNumber>
    </recommendedName>
</protein>
<dbReference type="InterPro" id="IPR001650">
    <property type="entry name" value="Helicase_C-like"/>
</dbReference>
<evidence type="ECO:0000256" key="2">
    <source>
        <dbReference type="ARBA" id="ARBA00012552"/>
    </source>
</evidence>
<dbReference type="InterPro" id="IPR007502">
    <property type="entry name" value="Helicase-assoc_dom"/>
</dbReference>
<evidence type="ECO:0000256" key="6">
    <source>
        <dbReference type="ARBA" id="ARBA00022840"/>
    </source>
</evidence>
<dbReference type="InterPro" id="IPR002464">
    <property type="entry name" value="DNA/RNA_helicase_DEAH_CS"/>
</dbReference>
<keyword evidence="13" id="KW-1185">Reference proteome</keyword>
<dbReference type="PROSITE" id="PS51192">
    <property type="entry name" value="HELICASE_ATP_BIND_1"/>
    <property type="match status" value="1"/>
</dbReference>
<dbReference type="CDD" id="cd18791">
    <property type="entry name" value="SF2_C_RHA"/>
    <property type="match status" value="1"/>
</dbReference>
<feature type="region of interest" description="Disordered" evidence="9">
    <location>
        <begin position="295"/>
        <end position="352"/>
    </location>
</feature>
<gene>
    <name evidence="12" type="ORF">ACHAWU_007158</name>
</gene>
<feature type="domain" description="Helicase ATP-binding" evidence="10">
    <location>
        <begin position="530"/>
        <end position="731"/>
    </location>
</feature>
<evidence type="ECO:0000256" key="7">
    <source>
        <dbReference type="ARBA" id="ARBA00047984"/>
    </source>
</evidence>
<feature type="coiled-coil region" evidence="8">
    <location>
        <begin position="144"/>
        <end position="171"/>
    </location>
</feature>
<organism evidence="12 13">
    <name type="scientific">Discostella pseudostelligera</name>
    <dbReference type="NCBI Taxonomy" id="259834"/>
    <lineage>
        <taxon>Eukaryota</taxon>
        <taxon>Sar</taxon>
        <taxon>Stramenopiles</taxon>
        <taxon>Ochrophyta</taxon>
        <taxon>Bacillariophyta</taxon>
        <taxon>Coscinodiscophyceae</taxon>
        <taxon>Thalassiosirophycidae</taxon>
        <taxon>Stephanodiscales</taxon>
        <taxon>Stephanodiscaceae</taxon>
        <taxon>Discostella</taxon>
    </lineage>
</organism>
<dbReference type="PANTHER" id="PTHR18934">
    <property type="entry name" value="ATP-DEPENDENT RNA HELICASE"/>
    <property type="match status" value="1"/>
</dbReference>
<dbReference type="EC" id="3.6.4.13" evidence="2"/>
<comment type="caution">
    <text evidence="12">The sequence shown here is derived from an EMBL/GenBank/DDBJ whole genome shotgun (WGS) entry which is preliminary data.</text>
</comment>
<evidence type="ECO:0000256" key="5">
    <source>
        <dbReference type="ARBA" id="ARBA00022806"/>
    </source>
</evidence>
<feature type="compositionally biased region" description="Basic and acidic residues" evidence="9">
    <location>
        <begin position="37"/>
        <end position="50"/>
    </location>
</feature>
<feature type="region of interest" description="Disordered" evidence="9">
    <location>
        <begin position="804"/>
        <end position="834"/>
    </location>
</feature>
<evidence type="ECO:0000256" key="1">
    <source>
        <dbReference type="ARBA" id="ARBA00008792"/>
    </source>
</evidence>
<name>A0ABD3LXS8_9STRA</name>
<keyword evidence="4" id="KW-0378">Hydrolase</keyword>
<evidence type="ECO:0000256" key="9">
    <source>
        <dbReference type="SAM" id="MobiDB-lite"/>
    </source>
</evidence>
<dbReference type="Pfam" id="PF23362">
    <property type="entry name" value="DHX37_C"/>
    <property type="match status" value="1"/>
</dbReference>
<dbReference type="Gene3D" id="1.20.120.1080">
    <property type="match status" value="1"/>
</dbReference>
<dbReference type="EMBL" id="JALLBG020000312">
    <property type="protein sequence ID" value="KAL3756207.1"/>
    <property type="molecule type" value="Genomic_DNA"/>
</dbReference>
<dbReference type="Pfam" id="PF07717">
    <property type="entry name" value="OB_NTP_bind"/>
    <property type="match status" value="1"/>
</dbReference>
<feature type="compositionally biased region" description="Basic residues" evidence="9">
    <location>
        <begin position="312"/>
        <end position="323"/>
    </location>
</feature>
<dbReference type="InterPro" id="IPR011709">
    <property type="entry name" value="DEAD-box_helicase_OB_fold"/>
</dbReference>
<feature type="region of interest" description="Disordered" evidence="9">
    <location>
        <begin position="122"/>
        <end position="142"/>
    </location>
</feature>
<dbReference type="GO" id="GO:0005524">
    <property type="term" value="F:ATP binding"/>
    <property type="evidence" value="ECO:0007669"/>
    <property type="project" value="UniProtKB-KW"/>
</dbReference>
<dbReference type="InterPro" id="IPR056371">
    <property type="entry name" value="DHX37-like_C"/>
</dbReference>
<dbReference type="GO" id="GO:0003724">
    <property type="term" value="F:RNA helicase activity"/>
    <property type="evidence" value="ECO:0007669"/>
    <property type="project" value="UniProtKB-EC"/>
</dbReference>
<dbReference type="PANTHER" id="PTHR18934:SF99">
    <property type="entry name" value="ATP-DEPENDENT RNA HELICASE DHX37-RELATED"/>
    <property type="match status" value="1"/>
</dbReference>
<dbReference type="InterPro" id="IPR014001">
    <property type="entry name" value="Helicase_ATP-bd"/>
</dbReference>
<feature type="domain" description="Helicase C-terminal" evidence="11">
    <location>
        <begin position="844"/>
        <end position="1013"/>
    </location>
</feature>
<keyword evidence="8" id="KW-0175">Coiled coil</keyword>
<feature type="compositionally biased region" description="Acidic residues" evidence="9">
    <location>
        <begin position="328"/>
        <end position="341"/>
    </location>
</feature>
<accession>A0ABD3LXS8</accession>
<dbReference type="SUPFAM" id="SSF52540">
    <property type="entry name" value="P-loop containing nucleoside triphosphate hydrolases"/>
    <property type="match status" value="1"/>
</dbReference>
<feature type="compositionally biased region" description="Polar residues" evidence="9">
    <location>
        <begin position="78"/>
        <end position="92"/>
    </location>
</feature>
<dbReference type="Pfam" id="PF00271">
    <property type="entry name" value="Helicase_C"/>
    <property type="match status" value="1"/>
</dbReference>
<dbReference type="SMART" id="SM00847">
    <property type="entry name" value="HA2"/>
    <property type="match status" value="1"/>
</dbReference>
<feature type="compositionally biased region" description="Low complexity" evidence="9">
    <location>
        <begin position="204"/>
        <end position="226"/>
    </location>
</feature>
<dbReference type="Gene3D" id="3.40.50.300">
    <property type="entry name" value="P-loop containing nucleotide triphosphate hydrolases"/>
    <property type="match status" value="2"/>
</dbReference>
<comment type="similarity">
    <text evidence="1">Belongs to the DEAD box helicase family. DEAH subfamily.</text>
</comment>
<dbReference type="InterPro" id="IPR027417">
    <property type="entry name" value="P-loop_NTPase"/>
</dbReference>
<proteinExistence type="inferred from homology"/>
<feature type="region of interest" description="Disordered" evidence="9">
    <location>
        <begin position="1"/>
        <end position="98"/>
    </location>
</feature>
<dbReference type="SMART" id="SM00490">
    <property type="entry name" value="HELICc"/>
    <property type="match status" value="1"/>
</dbReference>
<evidence type="ECO:0000313" key="13">
    <source>
        <dbReference type="Proteomes" id="UP001530293"/>
    </source>
</evidence>
<dbReference type="SMART" id="SM00487">
    <property type="entry name" value="DEXDc"/>
    <property type="match status" value="1"/>
</dbReference>
<evidence type="ECO:0000259" key="10">
    <source>
        <dbReference type="PROSITE" id="PS51192"/>
    </source>
</evidence>
<evidence type="ECO:0000313" key="12">
    <source>
        <dbReference type="EMBL" id="KAL3756207.1"/>
    </source>
</evidence>